<sequence length="95" mass="10743">MARQPYLEHSKTLERRFICTVRLATLDERHLSFRTLCAMLSSSCHKFGICWDWSFVNYGKQCDLLIAFAVASSSRRLAGPAFLAVPSSSGPLFLR</sequence>
<dbReference type="HOGENOM" id="CLU_2373055_0_0_1"/>
<dbReference type="GeneID" id="20670744"/>
<dbReference type="AlphaFoldDB" id="W4K506"/>
<name>W4K506_HETIT</name>
<organism evidence="1 2">
    <name type="scientific">Heterobasidion irregulare (strain TC 32-1)</name>
    <dbReference type="NCBI Taxonomy" id="747525"/>
    <lineage>
        <taxon>Eukaryota</taxon>
        <taxon>Fungi</taxon>
        <taxon>Dikarya</taxon>
        <taxon>Basidiomycota</taxon>
        <taxon>Agaricomycotina</taxon>
        <taxon>Agaricomycetes</taxon>
        <taxon>Russulales</taxon>
        <taxon>Bondarzewiaceae</taxon>
        <taxon>Heterobasidion</taxon>
        <taxon>Heterobasidion annosum species complex</taxon>
    </lineage>
</organism>
<dbReference type="InParanoid" id="W4K506"/>
<evidence type="ECO:0000313" key="2">
    <source>
        <dbReference type="Proteomes" id="UP000030671"/>
    </source>
</evidence>
<dbReference type="RefSeq" id="XP_009547520.1">
    <property type="nucleotide sequence ID" value="XM_009549225.1"/>
</dbReference>
<protein>
    <submittedName>
        <fullName evidence="1">Uncharacterized protein</fullName>
    </submittedName>
</protein>
<proteinExistence type="predicted"/>
<keyword evidence="2" id="KW-1185">Reference proteome</keyword>
<dbReference type="KEGG" id="hir:HETIRDRAFT_321369"/>
<gene>
    <name evidence="1" type="ORF">HETIRDRAFT_321369</name>
</gene>
<evidence type="ECO:0000313" key="1">
    <source>
        <dbReference type="EMBL" id="ETW80819.1"/>
    </source>
</evidence>
<accession>W4K506</accession>
<reference evidence="1 2" key="1">
    <citation type="journal article" date="2012" name="New Phytol.">
        <title>Insight into trade-off between wood decay and parasitism from the genome of a fungal forest pathogen.</title>
        <authorList>
            <person name="Olson A."/>
            <person name="Aerts A."/>
            <person name="Asiegbu F."/>
            <person name="Belbahri L."/>
            <person name="Bouzid O."/>
            <person name="Broberg A."/>
            <person name="Canback B."/>
            <person name="Coutinho P.M."/>
            <person name="Cullen D."/>
            <person name="Dalman K."/>
            <person name="Deflorio G."/>
            <person name="van Diepen L.T."/>
            <person name="Dunand C."/>
            <person name="Duplessis S."/>
            <person name="Durling M."/>
            <person name="Gonthier P."/>
            <person name="Grimwood J."/>
            <person name="Fossdal C.G."/>
            <person name="Hansson D."/>
            <person name="Henrissat B."/>
            <person name="Hietala A."/>
            <person name="Himmelstrand K."/>
            <person name="Hoffmeister D."/>
            <person name="Hogberg N."/>
            <person name="James T.Y."/>
            <person name="Karlsson M."/>
            <person name="Kohler A."/>
            <person name="Kues U."/>
            <person name="Lee Y.H."/>
            <person name="Lin Y.C."/>
            <person name="Lind M."/>
            <person name="Lindquist E."/>
            <person name="Lombard V."/>
            <person name="Lucas S."/>
            <person name="Lunden K."/>
            <person name="Morin E."/>
            <person name="Murat C."/>
            <person name="Park J."/>
            <person name="Raffaello T."/>
            <person name="Rouze P."/>
            <person name="Salamov A."/>
            <person name="Schmutz J."/>
            <person name="Solheim H."/>
            <person name="Stahlberg J."/>
            <person name="Velez H."/>
            <person name="de Vries R.P."/>
            <person name="Wiebenga A."/>
            <person name="Woodward S."/>
            <person name="Yakovlev I."/>
            <person name="Garbelotto M."/>
            <person name="Martin F."/>
            <person name="Grigoriev I.V."/>
            <person name="Stenlid J."/>
        </authorList>
    </citation>
    <scope>NUCLEOTIDE SEQUENCE [LARGE SCALE GENOMIC DNA]</scope>
    <source>
        <strain evidence="1 2">TC 32-1</strain>
    </source>
</reference>
<dbReference type="EMBL" id="KI925459">
    <property type="protein sequence ID" value="ETW80819.1"/>
    <property type="molecule type" value="Genomic_DNA"/>
</dbReference>
<dbReference type="Proteomes" id="UP000030671">
    <property type="component" value="Unassembled WGS sequence"/>
</dbReference>